<dbReference type="Proteomes" id="UP001066276">
    <property type="component" value="Chromosome 5"/>
</dbReference>
<comment type="caution">
    <text evidence="1">The sequence shown here is derived from an EMBL/GenBank/DDBJ whole genome shotgun (WGS) entry which is preliminary data.</text>
</comment>
<name>A0AAV7RTI2_PLEWA</name>
<protein>
    <submittedName>
        <fullName evidence="1">Uncharacterized protein</fullName>
    </submittedName>
</protein>
<organism evidence="1 2">
    <name type="scientific">Pleurodeles waltl</name>
    <name type="common">Iberian ribbed newt</name>
    <dbReference type="NCBI Taxonomy" id="8319"/>
    <lineage>
        <taxon>Eukaryota</taxon>
        <taxon>Metazoa</taxon>
        <taxon>Chordata</taxon>
        <taxon>Craniata</taxon>
        <taxon>Vertebrata</taxon>
        <taxon>Euteleostomi</taxon>
        <taxon>Amphibia</taxon>
        <taxon>Batrachia</taxon>
        <taxon>Caudata</taxon>
        <taxon>Salamandroidea</taxon>
        <taxon>Salamandridae</taxon>
        <taxon>Pleurodelinae</taxon>
        <taxon>Pleurodeles</taxon>
    </lineage>
</organism>
<proteinExistence type="predicted"/>
<evidence type="ECO:0000313" key="1">
    <source>
        <dbReference type="EMBL" id="KAJ1155107.1"/>
    </source>
</evidence>
<keyword evidence="2" id="KW-1185">Reference proteome</keyword>
<sequence length="152" mass="17103">MCHQGWCLSAGFTSPATKGDIQSLLQEMRKDIAAINENFKKGLRELDNLVKGVENCRDTVEATGAQHDQVQDDIVERVSALEPQQQELSDPLEDNQNRSCRNYNQITGISATISNAKLEGHVQALFRHILQDLMDTDFTVDHTHSLFSSYQQ</sequence>
<evidence type="ECO:0000313" key="2">
    <source>
        <dbReference type="Proteomes" id="UP001066276"/>
    </source>
</evidence>
<gene>
    <name evidence="1" type="ORF">NDU88_007843</name>
</gene>
<dbReference type="AlphaFoldDB" id="A0AAV7RTI2"/>
<accession>A0AAV7RTI2</accession>
<reference evidence="1" key="1">
    <citation type="journal article" date="2022" name="bioRxiv">
        <title>Sequencing and chromosome-scale assembly of the giantPleurodeles waltlgenome.</title>
        <authorList>
            <person name="Brown T."/>
            <person name="Elewa A."/>
            <person name="Iarovenko S."/>
            <person name="Subramanian E."/>
            <person name="Araus A.J."/>
            <person name="Petzold A."/>
            <person name="Susuki M."/>
            <person name="Suzuki K.-i.T."/>
            <person name="Hayashi T."/>
            <person name="Toyoda A."/>
            <person name="Oliveira C."/>
            <person name="Osipova E."/>
            <person name="Leigh N.D."/>
            <person name="Simon A."/>
            <person name="Yun M.H."/>
        </authorList>
    </citation>
    <scope>NUCLEOTIDE SEQUENCE</scope>
    <source>
        <strain evidence="1">20211129_DDA</strain>
        <tissue evidence="1">Liver</tissue>
    </source>
</reference>
<dbReference type="EMBL" id="JANPWB010000009">
    <property type="protein sequence ID" value="KAJ1155107.1"/>
    <property type="molecule type" value="Genomic_DNA"/>
</dbReference>